<evidence type="ECO:0000256" key="1">
    <source>
        <dbReference type="SAM" id="Phobius"/>
    </source>
</evidence>
<keyword evidence="1" id="KW-1133">Transmembrane helix</keyword>
<proteinExistence type="predicted"/>
<organism evidence="2">
    <name type="scientific">Anguilla anguilla</name>
    <name type="common">European freshwater eel</name>
    <name type="synonym">Muraena anguilla</name>
    <dbReference type="NCBI Taxonomy" id="7936"/>
    <lineage>
        <taxon>Eukaryota</taxon>
        <taxon>Metazoa</taxon>
        <taxon>Chordata</taxon>
        <taxon>Craniata</taxon>
        <taxon>Vertebrata</taxon>
        <taxon>Euteleostomi</taxon>
        <taxon>Actinopterygii</taxon>
        <taxon>Neopterygii</taxon>
        <taxon>Teleostei</taxon>
        <taxon>Anguilliformes</taxon>
        <taxon>Anguillidae</taxon>
        <taxon>Anguilla</taxon>
    </lineage>
</organism>
<keyword evidence="1" id="KW-0472">Membrane</keyword>
<dbReference type="EMBL" id="GBXM01007879">
    <property type="protein sequence ID" value="JAI00699.1"/>
    <property type="molecule type" value="Transcribed_RNA"/>
</dbReference>
<sequence>MAPPVLNLSGPSSFPVGIPLWTLLVTDIVFLRLSTPQKRNIIIVHIFDLEVYVTSELLNIIGLSFLCIFASCISFELC</sequence>
<feature type="transmembrane region" description="Helical" evidence="1">
    <location>
        <begin position="12"/>
        <end position="31"/>
    </location>
</feature>
<dbReference type="AlphaFoldDB" id="A0A0E9XG76"/>
<reference evidence="2" key="2">
    <citation type="journal article" date="2015" name="Fish Shellfish Immunol.">
        <title>Early steps in the European eel (Anguilla anguilla)-Vibrio vulnificus interaction in the gills: Role of the RtxA13 toxin.</title>
        <authorList>
            <person name="Callol A."/>
            <person name="Pajuelo D."/>
            <person name="Ebbesson L."/>
            <person name="Teles M."/>
            <person name="MacKenzie S."/>
            <person name="Amaro C."/>
        </authorList>
    </citation>
    <scope>NUCLEOTIDE SEQUENCE</scope>
</reference>
<name>A0A0E9XG76_ANGAN</name>
<evidence type="ECO:0000313" key="2">
    <source>
        <dbReference type="EMBL" id="JAI00699.1"/>
    </source>
</evidence>
<protein>
    <submittedName>
        <fullName evidence="2">Uncharacterized protein</fullName>
    </submittedName>
</protein>
<feature type="transmembrane region" description="Helical" evidence="1">
    <location>
        <begin position="57"/>
        <end position="77"/>
    </location>
</feature>
<keyword evidence="1" id="KW-0812">Transmembrane</keyword>
<reference evidence="2" key="1">
    <citation type="submission" date="2014-11" db="EMBL/GenBank/DDBJ databases">
        <authorList>
            <person name="Amaro Gonzalez C."/>
        </authorList>
    </citation>
    <scope>NUCLEOTIDE SEQUENCE</scope>
</reference>
<accession>A0A0E9XG76</accession>